<dbReference type="PROSITE" id="PS50157">
    <property type="entry name" value="ZINC_FINGER_C2H2_2"/>
    <property type="match status" value="1"/>
</dbReference>
<feature type="domain" description="C2H2-type" evidence="1">
    <location>
        <begin position="1465"/>
        <end position="1488"/>
    </location>
</feature>
<protein>
    <recommendedName>
        <fullName evidence="1">C2H2-type domain-containing protein</fullName>
    </recommendedName>
</protein>
<dbReference type="SMART" id="SM00355">
    <property type="entry name" value="ZnF_C2H2"/>
    <property type="match status" value="1"/>
</dbReference>
<accession>A0A6C0J882</accession>
<dbReference type="Pfam" id="PF13912">
    <property type="entry name" value="zf-C2H2_6"/>
    <property type="match status" value="1"/>
</dbReference>
<dbReference type="EMBL" id="MN740351">
    <property type="protein sequence ID" value="QHU01965.1"/>
    <property type="molecule type" value="Genomic_DNA"/>
</dbReference>
<reference evidence="2" key="1">
    <citation type="journal article" date="2020" name="Nature">
        <title>Giant virus diversity and host interactions through global metagenomics.</title>
        <authorList>
            <person name="Schulz F."/>
            <person name="Roux S."/>
            <person name="Paez-Espino D."/>
            <person name="Jungbluth S."/>
            <person name="Walsh D.A."/>
            <person name="Denef V.J."/>
            <person name="McMahon K.D."/>
            <person name="Konstantinidis K.T."/>
            <person name="Eloe-Fadrosh E.A."/>
            <person name="Kyrpides N.C."/>
            <person name="Woyke T."/>
        </authorList>
    </citation>
    <scope>NUCLEOTIDE SEQUENCE</scope>
    <source>
        <strain evidence="2">GVMAG-M-3300025880-56</strain>
    </source>
</reference>
<organism evidence="2">
    <name type="scientific">viral metagenome</name>
    <dbReference type="NCBI Taxonomy" id="1070528"/>
    <lineage>
        <taxon>unclassified sequences</taxon>
        <taxon>metagenomes</taxon>
        <taxon>organismal metagenomes</taxon>
    </lineage>
</organism>
<sequence length="1488" mass="175714">MSDDGEKFFPSDSSDDEEVVLDIYLEDKKDLLNSYFFNIFNHYFIFKNKKMEKVNTLTRNEYFKRLKEIGVYDRIISFISNKIEGNNISSVKIRSFIEDNYQDIKKLERVHRINQFHESILSKLIGNTVDNATSEVFQETFTGEPKILGKRISKNMIMSLVIMYDTNVIIQNYVDKYVNVILSNLFLSILASKNEHRLVDLNKHGYNIELNDVSNETLTKNNVFNLLMDISTELKVKLYNELNVDTRQHKFNEVNKVNKFDEFLLNLINKLNNKKIAITVEDKIGTIIEHAIKEGIYMDEEIKNDLLNFKQGYKLENTDQNLMKHIFDNADGTIFPDIITKYKNGGNIIKLANNIINKLSDTDYEKPDIREIIKKKKPLEVLLATILQVELPESKNKDVADFSIKDFLDMINPKKLNYSALVSLDFMEDKLSGKQSNNEKQDIKLEMLKKFNKNLSKIQKEKDKELQERVKNLPSRKIEEKKRNKRELIPTISFFMILRGNLRELMSKVFQRDKTLLIINESKTVDYAKVLHNIDLVPIHKQFTDLLKYKTIPYDSSAKFIDEMTDHYYDLFMTNIKTEINFENLIKASRRNLITYSKDIEENIYKQHNSFDEYINIASLIFFVCLNKFNKYFLSQSDERKYNLLLEVSKNGVLDKFIIPEYANKMDIVMEKIDLFKMKLKEDTSISMGDIKIITQIKPDTLIGDIKNKDIVIGGKDDLLMVVDGKTEHVPYKKTTKKYPNYEAIFFYEVGILKLEDYKDDKDDKDDIVEKNIESVFFGNKSVVYKKEDKYYISEYETGTEKLNDGIVVKNVENVFFGNNLVVYKKEDNYYISYETGIEKLNDGIVKNVKQINKKIIFETDTGDISVDEYFELVHKLDHNNQKRVGLKKQDYKQDYNQDDLLAQLKINIDLNTLYKLKHLLKSDEIIPKTEEFLLETTPTNVHEYYNEFFILTKNVLNFINPNIIFEAILTNKPIYKDFIKKTDMINIEFQISSIFSEIEKILNVNLSNFAKDLTMLFKVIAYRTKKKKTFFDLFKDIKQKEVKFLINEVSFNRRNYNEMTIKERLEVKELTDSIDNTYVLSRPTEDDIEKRRLEMIKDDITDDDILKNRSKRITKLISNYILYLKILESFENEFVNELVEVDKHTYKKVVKHKIFIDIIDSIFDISDIIEVIYNPQKSISYKIILYKWKYDKQNELVEQLLEKFRKYVGSDFNKKWTTFYNTKKLPRFKQYIINLKKISKILSYNFEKEETNIKSSITDSINDIKNRINSEKTENMKILYKAESPLLEIFRNTLDEYTTMGTSYKNDKILINNLIIDIKEKKAHSETTTFLELSKNAYSIDKNLYNMLETIKNDIKNIEHIKKFQKELKIYKMFEKDKILSIDILKKSLEIMKIDSLLKNNIFRTIIEIKTDQKMPATKLVDDAVSGLKIYKQVEEPKSLSVKIQPKKEISKVRDKFLLPNAALRCDLCGRRFSTISEMREHKKTHL</sequence>
<name>A0A6C0J882_9ZZZZ</name>
<evidence type="ECO:0000313" key="2">
    <source>
        <dbReference type="EMBL" id="QHU01965.1"/>
    </source>
</evidence>
<evidence type="ECO:0000259" key="1">
    <source>
        <dbReference type="PROSITE" id="PS50157"/>
    </source>
</evidence>
<dbReference type="PROSITE" id="PS00028">
    <property type="entry name" value="ZINC_FINGER_C2H2_1"/>
    <property type="match status" value="1"/>
</dbReference>
<proteinExistence type="predicted"/>
<dbReference type="InterPro" id="IPR013087">
    <property type="entry name" value="Znf_C2H2_type"/>
</dbReference>